<accession>A0AAD8VBQ9</accession>
<reference evidence="1" key="1">
    <citation type="submission" date="2021-06" db="EMBL/GenBank/DDBJ databases">
        <title>Comparative genomics, transcriptomics and evolutionary studies reveal genomic signatures of adaptation to plant cell wall in hemibiotrophic fungi.</title>
        <authorList>
            <consortium name="DOE Joint Genome Institute"/>
            <person name="Baroncelli R."/>
            <person name="Diaz J.F."/>
            <person name="Benocci T."/>
            <person name="Peng M."/>
            <person name="Battaglia E."/>
            <person name="Haridas S."/>
            <person name="Andreopoulos W."/>
            <person name="Labutti K."/>
            <person name="Pangilinan J."/>
            <person name="Floch G.L."/>
            <person name="Makela M.R."/>
            <person name="Henrissat B."/>
            <person name="Grigoriev I.V."/>
            <person name="Crouch J.A."/>
            <person name="De Vries R.P."/>
            <person name="Sukno S.A."/>
            <person name="Thon M.R."/>
        </authorList>
    </citation>
    <scope>NUCLEOTIDE SEQUENCE</scope>
    <source>
        <strain evidence="1">CBS 125086</strain>
    </source>
</reference>
<comment type="caution">
    <text evidence="1">The sequence shown here is derived from an EMBL/GenBank/DDBJ whole genome shotgun (WGS) entry which is preliminary data.</text>
</comment>
<dbReference type="Proteomes" id="UP001230504">
    <property type="component" value="Unassembled WGS sequence"/>
</dbReference>
<gene>
    <name evidence="1" type="ORF">LY79DRAFT_137063</name>
</gene>
<dbReference type="GeneID" id="85435158"/>
<dbReference type="RefSeq" id="XP_060419860.1">
    <property type="nucleotide sequence ID" value="XM_060550918.1"/>
</dbReference>
<proteinExistence type="predicted"/>
<evidence type="ECO:0000313" key="1">
    <source>
        <dbReference type="EMBL" id="KAK1599271.1"/>
    </source>
</evidence>
<evidence type="ECO:0000313" key="2">
    <source>
        <dbReference type="Proteomes" id="UP001230504"/>
    </source>
</evidence>
<organism evidence="1 2">
    <name type="scientific">Colletotrichum navitas</name>
    <dbReference type="NCBI Taxonomy" id="681940"/>
    <lineage>
        <taxon>Eukaryota</taxon>
        <taxon>Fungi</taxon>
        <taxon>Dikarya</taxon>
        <taxon>Ascomycota</taxon>
        <taxon>Pezizomycotina</taxon>
        <taxon>Sordariomycetes</taxon>
        <taxon>Hypocreomycetidae</taxon>
        <taxon>Glomerellales</taxon>
        <taxon>Glomerellaceae</taxon>
        <taxon>Colletotrichum</taxon>
        <taxon>Colletotrichum graminicola species complex</taxon>
    </lineage>
</organism>
<dbReference type="AlphaFoldDB" id="A0AAD8VBQ9"/>
<name>A0AAD8VBQ9_9PEZI</name>
<keyword evidence="2" id="KW-1185">Reference proteome</keyword>
<protein>
    <submittedName>
        <fullName evidence="1">Uncharacterized protein</fullName>
    </submittedName>
</protein>
<sequence length="85" mass="9415">MILLPCIFNCGLSLRTCASLRGTALDTYLSPPVWLSFYSSAARRFKSHLVSNLTMLTLTRSRNLAASFLSIHSALQAGQTWRLPV</sequence>
<dbReference type="EMBL" id="JAHLJV010000002">
    <property type="protein sequence ID" value="KAK1599271.1"/>
    <property type="molecule type" value="Genomic_DNA"/>
</dbReference>